<evidence type="ECO:0000313" key="1">
    <source>
        <dbReference type="EMBL" id="KAF4031865.1"/>
    </source>
</evidence>
<dbReference type="AlphaFoldDB" id="A0A833WFC3"/>
<name>A0A833WFC3_PHYIN</name>
<evidence type="ECO:0000313" key="2">
    <source>
        <dbReference type="EMBL" id="KAF4144451.1"/>
    </source>
</evidence>
<organism evidence="1 3">
    <name type="scientific">Phytophthora infestans</name>
    <name type="common">Potato late blight agent</name>
    <name type="synonym">Botrytis infestans</name>
    <dbReference type="NCBI Taxonomy" id="4787"/>
    <lineage>
        <taxon>Eukaryota</taxon>
        <taxon>Sar</taxon>
        <taxon>Stramenopiles</taxon>
        <taxon>Oomycota</taxon>
        <taxon>Peronosporomycetes</taxon>
        <taxon>Peronosporales</taxon>
        <taxon>Peronosporaceae</taxon>
        <taxon>Phytophthora</taxon>
    </lineage>
</organism>
<dbReference type="SUPFAM" id="SSF103473">
    <property type="entry name" value="MFS general substrate transporter"/>
    <property type="match status" value="1"/>
</dbReference>
<accession>A0A833WFC3</accession>
<evidence type="ECO:0008006" key="4">
    <source>
        <dbReference type="Google" id="ProtNLM"/>
    </source>
</evidence>
<comment type="caution">
    <text evidence="1">The sequence shown here is derived from an EMBL/GenBank/DDBJ whole genome shotgun (WGS) entry which is preliminary data.</text>
</comment>
<reference evidence="1" key="1">
    <citation type="submission" date="2020-04" db="EMBL/GenBank/DDBJ databases">
        <title>Hybrid Assembly of Korean Phytophthora infestans isolates.</title>
        <authorList>
            <person name="Prokchorchik M."/>
            <person name="Lee Y."/>
            <person name="Seo J."/>
            <person name="Cho J.-H."/>
            <person name="Park Y.-E."/>
            <person name="Jang D.-C."/>
            <person name="Im J.-S."/>
            <person name="Choi J.-G."/>
            <person name="Park H.-J."/>
            <person name="Lee G.-B."/>
            <person name="Lee Y.-G."/>
            <person name="Hong S.-Y."/>
            <person name="Cho K."/>
            <person name="Sohn K.H."/>
        </authorList>
    </citation>
    <scope>NUCLEOTIDE SEQUENCE</scope>
    <source>
        <strain evidence="1">KR_1_A1</strain>
        <strain evidence="2">KR_2_A2</strain>
    </source>
</reference>
<dbReference type="EMBL" id="JAACNO010000857">
    <property type="protein sequence ID" value="KAF4144451.1"/>
    <property type="molecule type" value="Genomic_DNA"/>
</dbReference>
<dbReference type="Gene3D" id="1.20.1250.20">
    <property type="entry name" value="MFS general substrate transporter like domains"/>
    <property type="match status" value="1"/>
</dbReference>
<keyword evidence="3" id="KW-1185">Reference proteome</keyword>
<evidence type="ECO:0000313" key="3">
    <source>
        <dbReference type="Proteomes" id="UP000602510"/>
    </source>
</evidence>
<dbReference type="EMBL" id="WSZM01000533">
    <property type="protein sequence ID" value="KAF4031865.1"/>
    <property type="molecule type" value="Genomic_DNA"/>
</dbReference>
<dbReference type="InterPro" id="IPR036259">
    <property type="entry name" value="MFS_trans_sf"/>
</dbReference>
<dbReference type="Proteomes" id="UP000602510">
    <property type="component" value="Unassembled WGS sequence"/>
</dbReference>
<dbReference type="Proteomes" id="UP000704712">
    <property type="component" value="Unassembled WGS sequence"/>
</dbReference>
<protein>
    <recommendedName>
        <fullName evidence="4">Major Facilitator Superfamily (MFS)</fullName>
    </recommendedName>
</protein>
<sequence length="117" mass="12971">MAVEHLPGYRIRAQFFLSPMLGQASDIYGRKRFLVLSQIARVGLPFSVMYFMQPQGSITPYFVLRLIDNAFETGGVMNAAADVVSPDYRVTAFGLLSARIVVDYCSSAFIAPILLSR</sequence>
<gene>
    <name evidence="1" type="ORF">GN244_ATG16269</name>
    <name evidence="2" type="ORF">GN958_ATG06382</name>
</gene>
<proteinExistence type="predicted"/>